<dbReference type="InterPro" id="IPR013538">
    <property type="entry name" value="ASHA1/2-like_C"/>
</dbReference>
<dbReference type="InterPro" id="IPR023393">
    <property type="entry name" value="START-like_dom_sf"/>
</dbReference>
<evidence type="ECO:0000313" key="4">
    <source>
        <dbReference type="Proteomes" id="UP000269708"/>
    </source>
</evidence>
<dbReference type="Proteomes" id="UP000269708">
    <property type="component" value="Unassembled WGS sequence"/>
</dbReference>
<comment type="similarity">
    <text evidence="1">Belongs to the AHA1 family.</text>
</comment>
<dbReference type="Pfam" id="PF08327">
    <property type="entry name" value="AHSA1"/>
    <property type="match status" value="1"/>
</dbReference>
<reference evidence="3 4" key="1">
    <citation type="submission" date="2018-11" db="EMBL/GenBank/DDBJ databases">
        <title>Genomic Encyclopedia of Type Strains, Phase IV (KMG-IV): sequencing the most valuable type-strain genomes for metagenomic binning, comparative biology and taxonomic classification.</title>
        <authorList>
            <person name="Goeker M."/>
        </authorList>
    </citation>
    <scope>NUCLEOTIDE SEQUENCE [LARGE SCALE GENOMIC DNA]</scope>
    <source>
        <strain evidence="3 4">DSM 25623</strain>
    </source>
</reference>
<feature type="domain" description="Activator of Hsp90 ATPase homologue 1/2-like C-terminal" evidence="2">
    <location>
        <begin position="23"/>
        <end position="150"/>
    </location>
</feature>
<organism evidence="3 4">
    <name type="scientific">Vulcaniibacterium tengchongense</name>
    <dbReference type="NCBI Taxonomy" id="1273429"/>
    <lineage>
        <taxon>Bacteria</taxon>
        <taxon>Pseudomonadati</taxon>
        <taxon>Pseudomonadota</taxon>
        <taxon>Gammaproteobacteria</taxon>
        <taxon>Lysobacterales</taxon>
        <taxon>Lysobacteraceae</taxon>
        <taxon>Vulcaniibacterium</taxon>
    </lineage>
</organism>
<dbReference type="RefSeq" id="WP_123769409.1">
    <property type="nucleotide sequence ID" value="NZ_RKQN01000001.1"/>
</dbReference>
<gene>
    <name evidence="3" type="ORF">EDC50_1100</name>
</gene>
<keyword evidence="4" id="KW-1185">Reference proteome</keyword>
<dbReference type="SUPFAM" id="SSF55961">
    <property type="entry name" value="Bet v1-like"/>
    <property type="match status" value="1"/>
</dbReference>
<sequence length="179" mass="20386">MNDAYATLTAPDTLRIERLLPGPIERVWRYLTEPQLRRQWLADGPMELRVGGEVELQFHNDALTANDEPAPPKYAPYGGPIAMRGHVTACEPPALLAYTWGEADGEASEVRFELRERGDQVALTVVHARLRGRDMRIDVASGWHTHLALLIDRLHGREPRGFWRTLRQVEPEYASRLQD</sequence>
<evidence type="ECO:0000259" key="2">
    <source>
        <dbReference type="Pfam" id="PF08327"/>
    </source>
</evidence>
<evidence type="ECO:0000256" key="1">
    <source>
        <dbReference type="ARBA" id="ARBA00006817"/>
    </source>
</evidence>
<protein>
    <submittedName>
        <fullName evidence="3">Uncharacterized protein YndB with AHSA1/START domain</fullName>
    </submittedName>
</protein>
<comment type="caution">
    <text evidence="3">The sequence shown here is derived from an EMBL/GenBank/DDBJ whole genome shotgun (WGS) entry which is preliminary data.</text>
</comment>
<proteinExistence type="inferred from homology"/>
<dbReference type="CDD" id="cd08899">
    <property type="entry name" value="SRPBCC_CalC_Aha1-like_6"/>
    <property type="match status" value="1"/>
</dbReference>
<name>A0A3N4VGM7_9GAMM</name>
<evidence type="ECO:0000313" key="3">
    <source>
        <dbReference type="EMBL" id="RPE81898.1"/>
    </source>
</evidence>
<dbReference type="EMBL" id="RKQN01000001">
    <property type="protein sequence ID" value="RPE81898.1"/>
    <property type="molecule type" value="Genomic_DNA"/>
</dbReference>
<accession>A0A3N4VGM7</accession>
<dbReference type="AlphaFoldDB" id="A0A3N4VGM7"/>
<dbReference type="OrthoDB" id="9800600at2"/>
<dbReference type="Gene3D" id="3.30.530.20">
    <property type="match status" value="1"/>
</dbReference>